<dbReference type="GO" id="GO:0005524">
    <property type="term" value="F:ATP binding"/>
    <property type="evidence" value="ECO:0007669"/>
    <property type="project" value="InterPro"/>
</dbReference>
<accession>A0A5J9THP6</accession>
<sequence>MGCSFSGLNALYDNVGGGGGDVWVNDYRFRVLRRLGDAGGAGSSVFLVKEVIAAAAASDGTAGAGPGAVGLARKKGVEPSHISALSMLAMLEVIEVIARADGTYALKKVLIHNNQHLELVRQEIQVSSQFSHPNLLPLLEHAIIAVKGVQDGSQNHEAYLLFPVHLDGTLQDATKIMLEKKEHFPTITVLQIFRQLCAGLKHMHSFDPPYAHNGVKPDNILITQRKEQPHLAILMDFESTRPARITIRSQAEALQLQEWASEHCSAHYRAPELWECPSHADIDERTDIWSLGCTLYAMIFGSDALNYTRISPSISFVNYRALTFLICCQPQPRGPEEQRLHEIDGAGMAKATNVQRTGNEARYGHYGLRRYGKSPFDYEIDESAGESLHAVVKSAQIKWPAEAESSYPDSLRQFITWMLQPHPAVRPHIDDIIIHVDKLIAKYST</sequence>
<protein>
    <recommendedName>
        <fullName evidence="1">Protein kinase domain-containing protein</fullName>
    </recommendedName>
</protein>
<evidence type="ECO:0000313" key="2">
    <source>
        <dbReference type="EMBL" id="TVU10936.1"/>
    </source>
</evidence>
<dbReference type="GO" id="GO:0004674">
    <property type="term" value="F:protein serine/threonine kinase activity"/>
    <property type="evidence" value="ECO:0007669"/>
    <property type="project" value="TreeGrafter"/>
</dbReference>
<dbReference type="InterPro" id="IPR011009">
    <property type="entry name" value="Kinase-like_dom_sf"/>
</dbReference>
<organism evidence="2 3">
    <name type="scientific">Eragrostis curvula</name>
    <name type="common">weeping love grass</name>
    <dbReference type="NCBI Taxonomy" id="38414"/>
    <lineage>
        <taxon>Eukaryota</taxon>
        <taxon>Viridiplantae</taxon>
        <taxon>Streptophyta</taxon>
        <taxon>Embryophyta</taxon>
        <taxon>Tracheophyta</taxon>
        <taxon>Spermatophyta</taxon>
        <taxon>Magnoliopsida</taxon>
        <taxon>Liliopsida</taxon>
        <taxon>Poales</taxon>
        <taxon>Poaceae</taxon>
        <taxon>PACMAD clade</taxon>
        <taxon>Chloridoideae</taxon>
        <taxon>Eragrostideae</taxon>
        <taxon>Eragrostidinae</taxon>
        <taxon>Eragrostis</taxon>
    </lineage>
</organism>
<dbReference type="PANTHER" id="PTHR45998:SF1">
    <property type="entry name" value="OS09G0237600 PROTEIN"/>
    <property type="match status" value="1"/>
</dbReference>
<feature type="domain" description="Protein kinase" evidence="1">
    <location>
        <begin position="58"/>
        <end position="440"/>
    </location>
</feature>
<dbReference type="PANTHER" id="PTHR45998">
    <property type="entry name" value="SERINE/THREONINE-PROTEIN KINASE 16"/>
    <property type="match status" value="1"/>
</dbReference>
<dbReference type="Gramene" id="TVU10936">
    <property type="protein sequence ID" value="TVU10936"/>
    <property type="gene ID" value="EJB05_44491"/>
</dbReference>
<gene>
    <name evidence="2" type="ORF">EJB05_44491</name>
</gene>
<keyword evidence="3" id="KW-1185">Reference proteome</keyword>
<dbReference type="AlphaFoldDB" id="A0A5J9THP6"/>
<dbReference type="Gene3D" id="1.10.510.10">
    <property type="entry name" value="Transferase(Phosphotransferase) domain 1"/>
    <property type="match status" value="2"/>
</dbReference>
<reference evidence="2 3" key="1">
    <citation type="journal article" date="2019" name="Sci. Rep.">
        <title>A high-quality genome of Eragrostis curvula grass provides insights into Poaceae evolution and supports new strategies to enhance forage quality.</title>
        <authorList>
            <person name="Carballo J."/>
            <person name="Santos B.A.C.M."/>
            <person name="Zappacosta D."/>
            <person name="Garbus I."/>
            <person name="Selva J.P."/>
            <person name="Gallo C.A."/>
            <person name="Diaz A."/>
            <person name="Albertini E."/>
            <person name="Caccamo M."/>
            <person name="Echenique V."/>
        </authorList>
    </citation>
    <scope>NUCLEOTIDE SEQUENCE [LARGE SCALE GENOMIC DNA]</scope>
    <source>
        <strain evidence="3">cv. Victoria</strain>
        <tissue evidence="2">Leaf</tissue>
    </source>
</reference>
<comment type="caution">
    <text evidence="2">The sequence shown here is derived from an EMBL/GenBank/DDBJ whole genome shotgun (WGS) entry which is preliminary data.</text>
</comment>
<dbReference type="SMART" id="SM00220">
    <property type="entry name" value="S_TKc"/>
    <property type="match status" value="1"/>
</dbReference>
<evidence type="ECO:0000313" key="3">
    <source>
        <dbReference type="Proteomes" id="UP000324897"/>
    </source>
</evidence>
<dbReference type="InterPro" id="IPR052239">
    <property type="entry name" value="Ser/Thr-specific_kinases"/>
</dbReference>
<dbReference type="PROSITE" id="PS50011">
    <property type="entry name" value="PROTEIN_KINASE_DOM"/>
    <property type="match status" value="1"/>
</dbReference>
<dbReference type="SUPFAM" id="SSF56112">
    <property type="entry name" value="Protein kinase-like (PK-like)"/>
    <property type="match status" value="1"/>
</dbReference>
<evidence type="ECO:0000259" key="1">
    <source>
        <dbReference type="PROSITE" id="PS50011"/>
    </source>
</evidence>
<dbReference type="Pfam" id="PF00069">
    <property type="entry name" value="Pkinase"/>
    <property type="match status" value="1"/>
</dbReference>
<proteinExistence type="predicted"/>
<dbReference type="OrthoDB" id="248923at2759"/>
<dbReference type="Proteomes" id="UP000324897">
    <property type="component" value="Chromosome 3"/>
</dbReference>
<name>A0A5J9THP6_9POAL</name>
<dbReference type="EMBL" id="RWGY01000039">
    <property type="protein sequence ID" value="TVU10936.1"/>
    <property type="molecule type" value="Genomic_DNA"/>
</dbReference>
<dbReference type="InterPro" id="IPR000719">
    <property type="entry name" value="Prot_kinase_dom"/>
</dbReference>
<dbReference type="GO" id="GO:0005737">
    <property type="term" value="C:cytoplasm"/>
    <property type="evidence" value="ECO:0007669"/>
    <property type="project" value="TreeGrafter"/>
</dbReference>